<keyword evidence="4 9" id="KW-0238">DNA-binding</keyword>
<keyword evidence="14" id="KW-1185">Reference proteome</keyword>
<dbReference type="GO" id="GO:0003700">
    <property type="term" value="F:DNA-binding transcription factor activity"/>
    <property type="evidence" value="ECO:0007669"/>
    <property type="project" value="InterPro"/>
</dbReference>
<dbReference type="GO" id="GO:0099402">
    <property type="term" value="P:plant organ development"/>
    <property type="evidence" value="ECO:0007669"/>
    <property type="project" value="InterPro"/>
</dbReference>
<keyword evidence="6" id="KW-0804">Transcription</keyword>
<evidence type="ECO:0000256" key="10">
    <source>
        <dbReference type="RuleBase" id="RU000682"/>
    </source>
</evidence>
<dbReference type="GO" id="GO:0005634">
    <property type="term" value="C:nucleus"/>
    <property type="evidence" value="ECO:0007669"/>
    <property type="project" value="UniProtKB-SubCell"/>
</dbReference>
<feature type="domain" description="Homeobox" evidence="12">
    <location>
        <begin position="2"/>
        <end position="67"/>
    </location>
</feature>
<evidence type="ECO:0000256" key="3">
    <source>
        <dbReference type="ARBA" id="ARBA00023015"/>
    </source>
</evidence>
<organism evidence="13 14">
    <name type="scientific">Canna indica</name>
    <name type="common">Indian-shot</name>
    <dbReference type="NCBI Taxonomy" id="4628"/>
    <lineage>
        <taxon>Eukaryota</taxon>
        <taxon>Viridiplantae</taxon>
        <taxon>Streptophyta</taxon>
        <taxon>Embryophyta</taxon>
        <taxon>Tracheophyta</taxon>
        <taxon>Spermatophyta</taxon>
        <taxon>Magnoliopsida</taxon>
        <taxon>Liliopsida</taxon>
        <taxon>Zingiberales</taxon>
        <taxon>Cannaceae</taxon>
        <taxon>Canna</taxon>
    </lineage>
</organism>
<dbReference type="FunFam" id="1.10.10.60:FF:000118">
    <property type="entry name" value="WUSCHEL-related homeobox 11"/>
    <property type="match status" value="1"/>
</dbReference>
<dbReference type="SUPFAM" id="SSF46689">
    <property type="entry name" value="Homeodomain-like"/>
    <property type="match status" value="1"/>
</dbReference>
<evidence type="ECO:0000256" key="5">
    <source>
        <dbReference type="ARBA" id="ARBA00023155"/>
    </source>
</evidence>
<evidence type="ECO:0000259" key="12">
    <source>
        <dbReference type="PROSITE" id="PS50071"/>
    </source>
</evidence>
<evidence type="ECO:0000256" key="11">
    <source>
        <dbReference type="SAM" id="MobiDB-lite"/>
    </source>
</evidence>
<evidence type="ECO:0000256" key="2">
    <source>
        <dbReference type="ARBA" id="ARBA00022473"/>
    </source>
</evidence>
<evidence type="ECO:0000256" key="7">
    <source>
        <dbReference type="ARBA" id="ARBA00023242"/>
    </source>
</evidence>
<dbReference type="GO" id="GO:0003677">
    <property type="term" value="F:DNA binding"/>
    <property type="evidence" value="ECO:0007669"/>
    <property type="project" value="UniProtKB-UniRule"/>
</dbReference>
<dbReference type="Pfam" id="PF00046">
    <property type="entry name" value="Homeodomain"/>
    <property type="match status" value="1"/>
</dbReference>
<dbReference type="InterPro" id="IPR001356">
    <property type="entry name" value="HD"/>
</dbReference>
<feature type="DNA-binding region" description="Homeobox" evidence="9">
    <location>
        <begin position="4"/>
        <end position="68"/>
    </location>
</feature>
<gene>
    <name evidence="13" type="ORF">Cni_G25376</name>
</gene>
<evidence type="ECO:0000256" key="1">
    <source>
        <dbReference type="ARBA" id="ARBA00004123"/>
    </source>
</evidence>
<reference evidence="13 14" key="1">
    <citation type="submission" date="2023-10" db="EMBL/GenBank/DDBJ databases">
        <title>Chromosome-scale genome assembly provides insights into flower coloration mechanisms of Canna indica.</title>
        <authorList>
            <person name="Li C."/>
        </authorList>
    </citation>
    <scope>NUCLEOTIDE SEQUENCE [LARGE SCALE GENOMIC DNA]</scope>
    <source>
        <tissue evidence="13">Flower</tissue>
    </source>
</reference>
<dbReference type="CDD" id="cd00086">
    <property type="entry name" value="homeodomain"/>
    <property type="match status" value="1"/>
</dbReference>
<evidence type="ECO:0000256" key="9">
    <source>
        <dbReference type="PROSITE-ProRule" id="PRU00108"/>
    </source>
</evidence>
<dbReference type="AlphaFoldDB" id="A0AAQ3QMD2"/>
<evidence type="ECO:0000313" key="14">
    <source>
        <dbReference type="Proteomes" id="UP001327560"/>
    </source>
</evidence>
<accession>A0AAQ3QMD2</accession>
<feature type="region of interest" description="Disordered" evidence="11">
    <location>
        <begin position="75"/>
        <end position="96"/>
    </location>
</feature>
<dbReference type="SMART" id="SM00389">
    <property type="entry name" value="HOX"/>
    <property type="match status" value="1"/>
</dbReference>
<dbReference type="Proteomes" id="UP001327560">
    <property type="component" value="Chromosome 8"/>
</dbReference>
<dbReference type="PANTHER" id="PTHR45940:SF42">
    <property type="entry name" value="WUSCHEL-RELATED HOMEOBOX 3"/>
    <property type="match status" value="1"/>
</dbReference>
<evidence type="ECO:0000313" key="13">
    <source>
        <dbReference type="EMBL" id="WOL16589.1"/>
    </source>
</evidence>
<dbReference type="EMBL" id="CP136897">
    <property type="protein sequence ID" value="WOL16589.1"/>
    <property type="molecule type" value="Genomic_DNA"/>
</dbReference>
<dbReference type="Gene3D" id="1.10.10.60">
    <property type="entry name" value="Homeodomain-like"/>
    <property type="match status" value="1"/>
</dbReference>
<keyword evidence="7 9" id="KW-0539">Nucleus</keyword>
<dbReference type="PROSITE" id="PS50071">
    <property type="entry name" value="HOMEOBOX_2"/>
    <property type="match status" value="1"/>
</dbReference>
<proteinExistence type="inferred from homology"/>
<name>A0AAQ3QMD2_9LILI</name>
<comment type="similarity">
    <text evidence="8">Belongs to the WUS homeobox family.</text>
</comment>
<evidence type="ECO:0000256" key="8">
    <source>
        <dbReference type="ARBA" id="ARBA00024040"/>
    </source>
</evidence>
<dbReference type="InterPro" id="IPR009057">
    <property type="entry name" value="Homeodomain-like_sf"/>
</dbReference>
<feature type="compositionally biased region" description="Polar residues" evidence="11">
    <location>
        <begin position="76"/>
        <end position="96"/>
    </location>
</feature>
<evidence type="ECO:0000256" key="4">
    <source>
        <dbReference type="ARBA" id="ARBA00023125"/>
    </source>
</evidence>
<evidence type="ECO:0000256" key="6">
    <source>
        <dbReference type="ARBA" id="ARBA00023163"/>
    </source>
</evidence>
<dbReference type="InterPro" id="IPR044555">
    <property type="entry name" value="WUSCHEL-like"/>
</dbReference>
<sequence>MTQTPSTRWCPTPEQLMILEDMYGSGVRNPNATQIQQITAHLSLYGKIECKNVFYWFQNHKARDRQKLTRRLMSSLHHQAPSSAEPSPTRHSSTITKMRELDYDIDEVLELKRGSICIRLDIDGGTGVVHSVDAGAQCDDHDEHDEFRRTLQQLHRVAGG</sequence>
<dbReference type="GO" id="GO:1905393">
    <property type="term" value="P:plant organ formation"/>
    <property type="evidence" value="ECO:0007669"/>
    <property type="project" value="UniProtKB-ARBA"/>
</dbReference>
<dbReference type="PANTHER" id="PTHR45940">
    <property type="entry name" value="WUSCHEL-RELATED HOMEOBOX 1-RELATED"/>
    <property type="match status" value="1"/>
</dbReference>
<keyword evidence="3" id="KW-0805">Transcription regulation</keyword>
<protein>
    <recommendedName>
        <fullName evidence="12">Homeobox domain-containing protein</fullName>
    </recommendedName>
</protein>
<keyword evidence="2" id="KW-0217">Developmental protein</keyword>
<comment type="subcellular location">
    <subcellularLocation>
        <location evidence="1 9 10">Nucleus</location>
    </subcellularLocation>
</comment>
<keyword evidence="5 9" id="KW-0371">Homeobox</keyword>